<dbReference type="EMBL" id="AZDX01000005">
    <property type="protein sequence ID" value="KRL07660.1"/>
    <property type="molecule type" value="Genomic_DNA"/>
</dbReference>
<dbReference type="Pfam" id="PF21694">
    <property type="entry name" value="DNA_pol3_delta_C"/>
    <property type="match status" value="1"/>
</dbReference>
<dbReference type="InterPro" id="IPR027417">
    <property type="entry name" value="P-loop_NTPase"/>
</dbReference>
<dbReference type="SUPFAM" id="SSF48019">
    <property type="entry name" value="post-AAA+ oligomerization domain-like"/>
    <property type="match status" value="1"/>
</dbReference>
<dbReference type="AlphaFoldDB" id="A0A0R1MI62"/>
<name>A0A0R1MI62_9LACO</name>
<comment type="caution">
    <text evidence="11">The sequence shown here is derived from an EMBL/GenBank/DDBJ whole genome shotgun (WGS) entry which is preliminary data.</text>
</comment>
<gene>
    <name evidence="11" type="ORF">FC92_GL001604</name>
</gene>
<sequence length="341" mass="39481">MKISELFTKIEKNTFDNIYLILGKEEYIQEKVIKTFVKCIPEEERAMNIGQYDMEVNLLTDALNDALSAPFFGEKKLIIIKRPLFLTADNKKAKLEQNTDELLKYIKNPEPRTILLLVAPYEKLDERKKITKQLLKSVTLVESGYSSEQDTLKEVSKIISKNGYTIEAKAYELLKIRTEGKLSLIMNELPKLFLLAYKTKIINEEMINRMVARTLEQNIFDLGELVLNDKVELAIEMYADLIEQHEEPLKINAILIGQVRLLLQVQILQQHGYAQGNIASALKVHPYRIKLALQNNRKYSKKILSEKYAGLVRLEEQMKSSQKGAEQLFQLFMLGYFSEKR</sequence>
<evidence type="ECO:0000256" key="5">
    <source>
        <dbReference type="ARBA" id="ARBA00022705"/>
    </source>
</evidence>
<evidence type="ECO:0000259" key="9">
    <source>
        <dbReference type="Pfam" id="PF06144"/>
    </source>
</evidence>
<reference evidence="11 12" key="1">
    <citation type="journal article" date="2015" name="Genome Announc.">
        <title>Expanding the biotechnology potential of lactobacilli through comparative genomics of 213 strains and associated genera.</title>
        <authorList>
            <person name="Sun Z."/>
            <person name="Harris H.M."/>
            <person name="McCann A."/>
            <person name="Guo C."/>
            <person name="Argimon S."/>
            <person name="Zhang W."/>
            <person name="Yang X."/>
            <person name="Jeffery I.B."/>
            <person name="Cooney J.C."/>
            <person name="Kagawa T.F."/>
            <person name="Liu W."/>
            <person name="Song Y."/>
            <person name="Salvetti E."/>
            <person name="Wrobel A."/>
            <person name="Rasinkangas P."/>
            <person name="Parkhill J."/>
            <person name="Rea M.C."/>
            <person name="O'Sullivan O."/>
            <person name="Ritari J."/>
            <person name="Douillard F.P."/>
            <person name="Paul Ross R."/>
            <person name="Yang R."/>
            <person name="Briner A.E."/>
            <person name="Felis G.E."/>
            <person name="de Vos W.M."/>
            <person name="Barrangou R."/>
            <person name="Klaenhammer T.R."/>
            <person name="Caufield P.W."/>
            <person name="Cui Y."/>
            <person name="Zhang H."/>
            <person name="O'Toole P.W."/>
        </authorList>
    </citation>
    <scope>NUCLEOTIDE SEQUENCE [LARGE SCALE GENOMIC DNA]</scope>
    <source>
        <strain evidence="11 12">DSM 19519</strain>
    </source>
</reference>
<feature type="domain" description="DNA polymerase III delta N-terminal" evidence="9">
    <location>
        <begin position="19"/>
        <end position="142"/>
    </location>
</feature>
<evidence type="ECO:0000259" key="10">
    <source>
        <dbReference type="Pfam" id="PF21694"/>
    </source>
</evidence>
<dbReference type="GO" id="GO:0003887">
    <property type="term" value="F:DNA-directed DNA polymerase activity"/>
    <property type="evidence" value="ECO:0007669"/>
    <property type="project" value="UniProtKB-KW"/>
</dbReference>
<dbReference type="Gene3D" id="1.20.272.10">
    <property type="match status" value="1"/>
</dbReference>
<dbReference type="Proteomes" id="UP000051448">
    <property type="component" value="Unassembled WGS sequence"/>
</dbReference>
<keyword evidence="4" id="KW-0548">Nucleotidyltransferase</keyword>
<dbReference type="Gene3D" id="3.40.50.300">
    <property type="entry name" value="P-loop containing nucleotide triphosphate hydrolases"/>
    <property type="match status" value="1"/>
</dbReference>
<evidence type="ECO:0000256" key="1">
    <source>
        <dbReference type="ARBA" id="ARBA00012417"/>
    </source>
</evidence>
<dbReference type="SUPFAM" id="SSF52540">
    <property type="entry name" value="P-loop containing nucleoside triphosphate hydrolases"/>
    <property type="match status" value="1"/>
</dbReference>
<dbReference type="InterPro" id="IPR010372">
    <property type="entry name" value="DNA_pol3_delta_N"/>
</dbReference>
<dbReference type="GO" id="GO:0006261">
    <property type="term" value="P:DNA-templated DNA replication"/>
    <property type="evidence" value="ECO:0007669"/>
    <property type="project" value="TreeGrafter"/>
</dbReference>
<keyword evidence="5" id="KW-0235">DNA replication</keyword>
<dbReference type="PANTHER" id="PTHR34388">
    <property type="entry name" value="DNA POLYMERASE III SUBUNIT DELTA"/>
    <property type="match status" value="1"/>
</dbReference>
<proteinExistence type="inferred from homology"/>
<dbReference type="OrthoDB" id="9775929at2"/>
<comment type="similarity">
    <text evidence="7">Belongs to the DNA polymerase HolA subunit family.</text>
</comment>
<evidence type="ECO:0000256" key="8">
    <source>
        <dbReference type="ARBA" id="ARBA00049244"/>
    </source>
</evidence>
<evidence type="ECO:0000256" key="2">
    <source>
        <dbReference type="ARBA" id="ARBA00017703"/>
    </source>
</evidence>
<evidence type="ECO:0000313" key="11">
    <source>
        <dbReference type="EMBL" id="KRL07660.1"/>
    </source>
</evidence>
<dbReference type="InterPro" id="IPR008921">
    <property type="entry name" value="DNA_pol3_clamp-load_cplx_C"/>
</dbReference>
<dbReference type="RefSeq" id="WP_057868985.1">
    <property type="nucleotide sequence ID" value="NZ_AZDX01000005.1"/>
</dbReference>
<evidence type="ECO:0000256" key="6">
    <source>
        <dbReference type="ARBA" id="ARBA00022932"/>
    </source>
</evidence>
<evidence type="ECO:0000256" key="3">
    <source>
        <dbReference type="ARBA" id="ARBA00022679"/>
    </source>
</evidence>
<dbReference type="STRING" id="1423759.FC92_GL001604"/>
<dbReference type="InterPro" id="IPR048466">
    <property type="entry name" value="DNA_pol3_delta-like_C"/>
</dbReference>
<evidence type="ECO:0000256" key="4">
    <source>
        <dbReference type="ARBA" id="ARBA00022695"/>
    </source>
</evidence>
<evidence type="ECO:0000313" key="12">
    <source>
        <dbReference type="Proteomes" id="UP000051448"/>
    </source>
</evidence>
<dbReference type="Gene3D" id="1.10.8.60">
    <property type="match status" value="1"/>
</dbReference>
<dbReference type="InterPro" id="IPR005790">
    <property type="entry name" value="DNA_polIII_delta"/>
</dbReference>
<keyword evidence="12" id="KW-1185">Reference proteome</keyword>
<protein>
    <recommendedName>
        <fullName evidence="2">DNA polymerase III subunit delta</fullName>
        <ecNumber evidence="1">2.7.7.7</ecNumber>
    </recommendedName>
</protein>
<dbReference type="NCBIfam" id="TIGR01128">
    <property type="entry name" value="holA"/>
    <property type="match status" value="1"/>
</dbReference>
<organism evidence="11 12">
    <name type="scientific">Liquorilactobacillus hordei DSM 19519</name>
    <dbReference type="NCBI Taxonomy" id="1423759"/>
    <lineage>
        <taxon>Bacteria</taxon>
        <taxon>Bacillati</taxon>
        <taxon>Bacillota</taxon>
        <taxon>Bacilli</taxon>
        <taxon>Lactobacillales</taxon>
        <taxon>Lactobacillaceae</taxon>
        <taxon>Liquorilactobacillus</taxon>
    </lineage>
</organism>
<dbReference type="GO" id="GO:0003677">
    <property type="term" value="F:DNA binding"/>
    <property type="evidence" value="ECO:0007669"/>
    <property type="project" value="InterPro"/>
</dbReference>
<dbReference type="Pfam" id="PF06144">
    <property type="entry name" value="DNA_pol3_delta"/>
    <property type="match status" value="1"/>
</dbReference>
<dbReference type="EC" id="2.7.7.7" evidence="1"/>
<dbReference type="GeneID" id="98311301"/>
<evidence type="ECO:0000256" key="7">
    <source>
        <dbReference type="ARBA" id="ARBA00034754"/>
    </source>
</evidence>
<dbReference type="PATRIC" id="fig|1423759.3.peg.1679"/>
<keyword evidence="6" id="KW-0239">DNA-directed DNA polymerase</keyword>
<comment type="catalytic activity">
    <reaction evidence="8">
        <text>DNA(n) + a 2'-deoxyribonucleoside 5'-triphosphate = DNA(n+1) + diphosphate</text>
        <dbReference type="Rhea" id="RHEA:22508"/>
        <dbReference type="Rhea" id="RHEA-COMP:17339"/>
        <dbReference type="Rhea" id="RHEA-COMP:17340"/>
        <dbReference type="ChEBI" id="CHEBI:33019"/>
        <dbReference type="ChEBI" id="CHEBI:61560"/>
        <dbReference type="ChEBI" id="CHEBI:173112"/>
        <dbReference type="EC" id="2.7.7.7"/>
    </reaction>
</comment>
<keyword evidence="3" id="KW-0808">Transferase</keyword>
<dbReference type="PANTHER" id="PTHR34388:SF1">
    <property type="entry name" value="DNA POLYMERASE III SUBUNIT DELTA"/>
    <property type="match status" value="1"/>
</dbReference>
<dbReference type="GO" id="GO:0009360">
    <property type="term" value="C:DNA polymerase III complex"/>
    <property type="evidence" value="ECO:0007669"/>
    <property type="project" value="InterPro"/>
</dbReference>
<feature type="domain" description="DNA polymerase III delta subunit-like C-terminal" evidence="10">
    <location>
        <begin position="216"/>
        <end position="335"/>
    </location>
</feature>
<accession>A0A0R1MI62</accession>